<dbReference type="Proteomes" id="UP001443914">
    <property type="component" value="Unassembled WGS sequence"/>
</dbReference>
<reference evidence="1" key="1">
    <citation type="submission" date="2024-03" db="EMBL/GenBank/DDBJ databases">
        <title>WGS assembly of Saponaria officinalis var. Norfolk2.</title>
        <authorList>
            <person name="Jenkins J."/>
            <person name="Shu S."/>
            <person name="Grimwood J."/>
            <person name="Barry K."/>
            <person name="Goodstein D."/>
            <person name="Schmutz J."/>
            <person name="Leebens-Mack J."/>
            <person name="Osbourn A."/>
        </authorList>
    </citation>
    <scope>NUCLEOTIDE SEQUENCE [LARGE SCALE GENOMIC DNA]</scope>
    <source>
        <strain evidence="1">JIC</strain>
    </source>
</reference>
<dbReference type="CDD" id="cd22744">
    <property type="entry name" value="OTU"/>
    <property type="match status" value="1"/>
</dbReference>
<dbReference type="EMBL" id="JBDFQZ010000012">
    <property type="protein sequence ID" value="KAK9671214.1"/>
    <property type="molecule type" value="Genomic_DNA"/>
</dbReference>
<sequence length="149" mass="17114">MSHALRGDQSHYTFIRAALLRELQDSAFDYEAIHGEGKMEQVITRINFLESASCDNAHWMDNDDLNALATMYNWTICVIGSRTMGGTRVWDGCSTYLPLRSITSVTKPFGILSLLFMGNHWMRQRLDGEFPMPPVTQLWRHDRDDSVKD</sequence>
<proteinExistence type="predicted"/>
<keyword evidence="2" id="KW-1185">Reference proteome</keyword>
<name>A0AAW1H704_SAPOF</name>
<organism evidence="1 2">
    <name type="scientific">Saponaria officinalis</name>
    <name type="common">Common soapwort</name>
    <name type="synonym">Lychnis saponaria</name>
    <dbReference type="NCBI Taxonomy" id="3572"/>
    <lineage>
        <taxon>Eukaryota</taxon>
        <taxon>Viridiplantae</taxon>
        <taxon>Streptophyta</taxon>
        <taxon>Embryophyta</taxon>
        <taxon>Tracheophyta</taxon>
        <taxon>Spermatophyta</taxon>
        <taxon>Magnoliopsida</taxon>
        <taxon>eudicotyledons</taxon>
        <taxon>Gunneridae</taxon>
        <taxon>Pentapetalae</taxon>
        <taxon>Caryophyllales</taxon>
        <taxon>Caryophyllaceae</taxon>
        <taxon>Caryophylleae</taxon>
        <taxon>Saponaria</taxon>
    </lineage>
</organism>
<dbReference type="Gene3D" id="3.90.70.80">
    <property type="match status" value="1"/>
</dbReference>
<comment type="caution">
    <text evidence="1">The sequence shown here is derived from an EMBL/GenBank/DDBJ whole genome shotgun (WGS) entry which is preliminary data.</text>
</comment>
<dbReference type="AlphaFoldDB" id="A0AAW1H704"/>
<evidence type="ECO:0000313" key="2">
    <source>
        <dbReference type="Proteomes" id="UP001443914"/>
    </source>
</evidence>
<accession>A0AAW1H704</accession>
<gene>
    <name evidence="1" type="ORF">RND81_12G014000</name>
</gene>
<protein>
    <submittedName>
        <fullName evidence="1">Uncharacterized protein</fullName>
    </submittedName>
</protein>
<evidence type="ECO:0000313" key="1">
    <source>
        <dbReference type="EMBL" id="KAK9671214.1"/>
    </source>
</evidence>